<dbReference type="EMBL" id="JBHSON010000004">
    <property type="protein sequence ID" value="MFC5744810.1"/>
    <property type="molecule type" value="Genomic_DNA"/>
</dbReference>
<keyword evidence="2" id="KW-1185">Reference proteome</keyword>
<dbReference type="Proteomes" id="UP001596074">
    <property type="component" value="Unassembled WGS sequence"/>
</dbReference>
<dbReference type="RefSeq" id="WP_378280299.1">
    <property type="nucleotide sequence ID" value="NZ_JBHSON010000004.1"/>
</dbReference>
<accession>A0ABW0ZV59</accession>
<proteinExistence type="predicted"/>
<comment type="caution">
    <text evidence="1">The sequence shown here is derived from an EMBL/GenBank/DDBJ whole genome shotgun (WGS) entry which is preliminary data.</text>
</comment>
<gene>
    <name evidence="1" type="ORF">ACFPZN_04195</name>
</gene>
<reference evidence="2" key="1">
    <citation type="journal article" date="2019" name="Int. J. Syst. Evol. Microbiol.">
        <title>The Global Catalogue of Microorganisms (GCM) 10K type strain sequencing project: providing services to taxonomists for standard genome sequencing and annotation.</title>
        <authorList>
            <consortium name="The Broad Institute Genomics Platform"/>
            <consortium name="The Broad Institute Genome Sequencing Center for Infectious Disease"/>
            <person name="Wu L."/>
            <person name="Ma J."/>
        </authorList>
    </citation>
    <scope>NUCLEOTIDE SEQUENCE [LARGE SCALE GENOMIC DNA]</scope>
    <source>
        <strain evidence="2">KCTC 42087</strain>
    </source>
</reference>
<evidence type="ECO:0000313" key="2">
    <source>
        <dbReference type="Proteomes" id="UP001596074"/>
    </source>
</evidence>
<protein>
    <submittedName>
        <fullName evidence="1">Uncharacterized protein</fullName>
    </submittedName>
</protein>
<sequence>MTTITMNPEDWTHPALTELPWEHTEADTIGVHGIGVQEMGRRVDYGPVHHRVDCYCGWTSGDCATDRAAFDALVDHALQARKEPEAETFECDGCRVRPDGISEDGTTCLCAFGEPVGGCRCQASQAEWFGPSYIRAEIAAEEL</sequence>
<name>A0ABW0ZV59_9ACTN</name>
<evidence type="ECO:0000313" key="1">
    <source>
        <dbReference type="EMBL" id="MFC5744810.1"/>
    </source>
</evidence>
<organism evidence="1 2">
    <name type="scientific">Actinomadura rugatobispora</name>
    <dbReference type="NCBI Taxonomy" id="1994"/>
    <lineage>
        <taxon>Bacteria</taxon>
        <taxon>Bacillati</taxon>
        <taxon>Actinomycetota</taxon>
        <taxon>Actinomycetes</taxon>
        <taxon>Streptosporangiales</taxon>
        <taxon>Thermomonosporaceae</taxon>
        <taxon>Actinomadura</taxon>
    </lineage>
</organism>